<dbReference type="Pfam" id="PF13768">
    <property type="entry name" value="VWA_3"/>
    <property type="match status" value="1"/>
</dbReference>
<dbReference type="PANTHER" id="PTHR45737:SF6">
    <property type="entry name" value="VON WILLEBRAND FACTOR A DOMAIN-CONTAINING PROTEIN 5A"/>
    <property type="match status" value="1"/>
</dbReference>
<keyword evidence="1" id="KW-1133">Transmembrane helix</keyword>
<dbReference type="SMART" id="SM00327">
    <property type="entry name" value="VWA"/>
    <property type="match status" value="1"/>
</dbReference>
<dbReference type="InterPro" id="IPR022440">
    <property type="entry name" value="CHP03788"/>
</dbReference>
<dbReference type="NCBIfam" id="TIGR03788">
    <property type="entry name" value="marine_srt_targ"/>
    <property type="match status" value="1"/>
</dbReference>
<comment type="caution">
    <text evidence="4">The sequence shown here is derived from an EMBL/GenBank/DDBJ whole genome shotgun (WGS) entry which is preliminary data.</text>
</comment>
<evidence type="ECO:0000313" key="4">
    <source>
        <dbReference type="EMBL" id="MFC3122190.1"/>
    </source>
</evidence>
<proteinExistence type="predicted"/>
<protein>
    <submittedName>
        <fullName evidence="4">Marine proteobacterial sortase target protein</fullName>
    </submittedName>
</protein>
<dbReference type="EMBL" id="JBHRSW010000018">
    <property type="protein sequence ID" value="MFC3122190.1"/>
    <property type="molecule type" value="Genomic_DNA"/>
</dbReference>
<dbReference type="InterPro" id="IPR036465">
    <property type="entry name" value="vWFA_dom_sf"/>
</dbReference>
<dbReference type="PANTHER" id="PTHR45737">
    <property type="entry name" value="VON WILLEBRAND FACTOR A DOMAIN-CONTAINING PROTEIN 5A"/>
    <property type="match status" value="1"/>
</dbReference>
<organism evidence="4 5">
    <name type="scientific">Agaribacter flavus</name>
    <dbReference type="NCBI Taxonomy" id="1902781"/>
    <lineage>
        <taxon>Bacteria</taxon>
        <taxon>Pseudomonadati</taxon>
        <taxon>Pseudomonadota</taxon>
        <taxon>Gammaproteobacteria</taxon>
        <taxon>Alteromonadales</taxon>
        <taxon>Alteromonadaceae</taxon>
        <taxon>Agaribacter</taxon>
    </lineage>
</organism>
<keyword evidence="5" id="KW-1185">Reference proteome</keyword>
<dbReference type="Gene3D" id="3.40.50.410">
    <property type="entry name" value="von Willebrand factor, type A domain"/>
    <property type="match status" value="1"/>
</dbReference>
<sequence>MNTFSKLAIIAASIAVLSLIKTIYHYPFDTDNNVRPHTNATLMSSGLINNTKLENIASANQQVNVQFPSQANLSYNDSSHAASQYVTNIYQAQEGNFYFQAQHSEQENKASTMPNGALLEPIYYQALKHQTQFDVEVTGPIVRTKVTQVFQNPSAQSVNGVYVFPLPENAAVDALTLKIGDRIIEGKIALKEEAKRLFEQAKSTGKRASLVSQLRPNVFKNEVSHIPAEAEIIVELEYQQLLLPSQQAYELRLPIGLTPRYLPKRLLPDEMSDTALPHHNQDNKTEVNIHLDMGLPLRNIESLHHEIQIDRPSNTRYYIRNNTNSTQSDEVSDSFVLRWQAETQTHTQVSHFAQNTVDGTYGLISLLAPEQAPIELKRDITFILDTSGSMVGEAMTQAKEALKYAIKDLNESDRFNIIEFSSAANALWGTSYLASKANKQQALKYIQRLDADGGTEMLSALELAFELHSYSPVDDTRLTQFIFVTDGSIGNEAELLEKIHQSLGNVRLFTIGIGPAPNTYFMQEAALVGKGTHTVIGSTALVEQEMRKILKKIKQPVITELLAQVMDGNTAGSEKLEIFPQVIPDLYSGDPLHIYYHLSEGEKQARASVLVEGRQANISRLGNLEFIPWSRQLNLNPHNTVLDTKGIAKQWAYEKIRALKRRLHTSIKTGEDFQSLKMHTQKSITALALKHDLVTDYTSLVAIDNQYAINNEEITRESLPQGNKLKMLAKTATSSRQLNLWGAFLSFIGALGIAYIALIIKGEKQLSAEQKV</sequence>
<dbReference type="SMART" id="SM00609">
    <property type="entry name" value="VIT"/>
    <property type="match status" value="1"/>
</dbReference>
<feature type="domain" description="VWFA" evidence="2">
    <location>
        <begin position="379"/>
        <end position="557"/>
    </location>
</feature>
<evidence type="ECO:0000259" key="2">
    <source>
        <dbReference type="PROSITE" id="PS50234"/>
    </source>
</evidence>
<feature type="transmembrane region" description="Helical" evidence="1">
    <location>
        <begin position="740"/>
        <end position="760"/>
    </location>
</feature>
<name>A0ABV7FQ02_9ALTE</name>
<dbReference type="RefSeq" id="WP_376920324.1">
    <property type="nucleotide sequence ID" value="NZ_JBHRSW010000018.1"/>
</dbReference>
<gene>
    <name evidence="4" type="ORF">ACFOHL_11220</name>
</gene>
<dbReference type="Pfam" id="PF08487">
    <property type="entry name" value="VIT"/>
    <property type="match status" value="1"/>
</dbReference>
<reference evidence="5" key="1">
    <citation type="journal article" date="2019" name="Int. J. Syst. Evol. Microbiol.">
        <title>The Global Catalogue of Microorganisms (GCM) 10K type strain sequencing project: providing services to taxonomists for standard genome sequencing and annotation.</title>
        <authorList>
            <consortium name="The Broad Institute Genomics Platform"/>
            <consortium name="The Broad Institute Genome Sequencing Center for Infectious Disease"/>
            <person name="Wu L."/>
            <person name="Ma J."/>
        </authorList>
    </citation>
    <scope>NUCLEOTIDE SEQUENCE [LARGE SCALE GENOMIC DNA]</scope>
    <source>
        <strain evidence="5">KCTC 52473</strain>
    </source>
</reference>
<feature type="domain" description="VIT" evidence="3">
    <location>
        <begin position="112"/>
        <end position="240"/>
    </location>
</feature>
<evidence type="ECO:0000313" key="5">
    <source>
        <dbReference type="Proteomes" id="UP001595478"/>
    </source>
</evidence>
<dbReference type="InterPro" id="IPR013694">
    <property type="entry name" value="VIT"/>
</dbReference>
<keyword evidence="1" id="KW-0472">Membrane</keyword>
<dbReference type="PROSITE" id="PS50234">
    <property type="entry name" value="VWFA"/>
    <property type="match status" value="1"/>
</dbReference>
<evidence type="ECO:0000259" key="3">
    <source>
        <dbReference type="PROSITE" id="PS51468"/>
    </source>
</evidence>
<evidence type="ECO:0000256" key="1">
    <source>
        <dbReference type="SAM" id="Phobius"/>
    </source>
</evidence>
<dbReference type="SUPFAM" id="SSF53300">
    <property type="entry name" value="vWA-like"/>
    <property type="match status" value="1"/>
</dbReference>
<accession>A0ABV7FQ02</accession>
<keyword evidence="1" id="KW-0812">Transmembrane</keyword>
<dbReference type="PROSITE" id="PS51468">
    <property type="entry name" value="VIT"/>
    <property type="match status" value="1"/>
</dbReference>
<dbReference type="InterPro" id="IPR002035">
    <property type="entry name" value="VWF_A"/>
</dbReference>
<dbReference type="Proteomes" id="UP001595478">
    <property type="component" value="Unassembled WGS sequence"/>
</dbReference>